<dbReference type="InterPro" id="IPR038765">
    <property type="entry name" value="Papain-like_cys_pep_sf"/>
</dbReference>
<evidence type="ECO:0008006" key="3">
    <source>
        <dbReference type="Google" id="ProtNLM"/>
    </source>
</evidence>
<organism evidence="1 2">
    <name type="scientific">Candidatus Aquicultor primus</name>
    <dbReference type="NCBI Taxonomy" id="1797195"/>
    <lineage>
        <taxon>Bacteria</taxon>
        <taxon>Bacillati</taxon>
        <taxon>Actinomycetota</taxon>
        <taxon>Candidatus Aquicultoria</taxon>
        <taxon>Candidatus Aquicultorales</taxon>
        <taxon>Candidatus Aquicultoraceae</taxon>
        <taxon>Candidatus Aquicultor</taxon>
    </lineage>
</organism>
<reference evidence="1 2" key="1">
    <citation type="journal article" date="2016" name="Nat. Commun.">
        <title>Thousands of microbial genomes shed light on interconnected biogeochemical processes in an aquifer system.</title>
        <authorList>
            <person name="Anantharaman K."/>
            <person name="Brown C.T."/>
            <person name="Hug L.A."/>
            <person name="Sharon I."/>
            <person name="Castelle C.J."/>
            <person name="Probst A.J."/>
            <person name="Thomas B.C."/>
            <person name="Singh A."/>
            <person name="Wilkins M.J."/>
            <person name="Karaoz U."/>
            <person name="Brodie E.L."/>
            <person name="Williams K.H."/>
            <person name="Hubbard S.S."/>
            <person name="Banfield J.F."/>
        </authorList>
    </citation>
    <scope>NUCLEOTIDE SEQUENCE [LARGE SCALE GENOMIC DNA]</scope>
</reference>
<evidence type="ECO:0000313" key="1">
    <source>
        <dbReference type="EMBL" id="OFW32116.1"/>
    </source>
</evidence>
<comment type="caution">
    <text evidence="1">The sequence shown here is derived from an EMBL/GenBank/DDBJ whole genome shotgun (WGS) entry which is preliminary data.</text>
</comment>
<gene>
    <name evidence="1" type="ORF">A2074_04460</name>
</gene>
<dbReference type="SUPFAM" id="SSF69318">
    <property type="entry name" value="Integrin alpha N-terminal domain"/>
    <property type="match status" value="1"/>
</dbReference>
<proteinExistence type="predicted"/>
<dbReference type="SUPFAM" id="SSF54001">
    <property type="entry name" value="Cysteine proteinases"/>
    <property type="match status" value="1"/>
</dbReference>
<sequence length="514" mass="56958">MLITIALMGSSASAVTRSEVMDRAESWTKSSVSYSQSRTFRGYRTDCSGFVSYALALNKPGQTTNSLAKTTRAVKKRDLEPGDIIVAKGVHVVLFGGWANKEQTKYVAYEQASSTGSIERVTPYPYWKGAGSYAAKRHPGVGGGGEITVSRGGERTLPPLRDKLTRKQSDYDGDGVSDVSVLYDGASNKRSLWRFYSNKGKFNAVSVWSGIEGAFTMQNSKKTSGDFNGDNIADTALFYRNHDDTSSIWVFYSGKGRNVKVTMPWTSQPGQFDWDRVRLASGDFNKDGRSDLALFDGTPAESSALWVMLTDKSGGFTMSKWWQGEPGAFDWDSAKMLSGDFNGDGRSDLAFLYDYAQSPTAIWIFASKGNGFSPRIWWKSTPNTFLAERVKMVSGYFNRDDHADISVFYDEPNGGTSIITLYSNKAGHFAARKRWSGEPGGFSWKQAKIMAGDYNADGLTDLSFLYGYLDGHARAWMFENDKGNRFLPKTWWTGVSGKFDWSNTLVTDQEQTEG</sequence>
<accession>A0A1F2UM37</accession>
<dbReference type="AlphaFoldDB" id="A0A1F2UM37"/>
<dbReference type="EMBL" id="MELI01000104">
    <property type="protein sequence ID" value="OFW32116.1"/>
    <property type="molecule type" value="Genomic_DNA"/>
</dbReference>
<dbReference type="InterPro" id="IPR028994">
    <property type="entry name" value="Integrin_alpha_N"/>
</dbReference>
<dbReference type="Gene3D" id="2.40.128.340">
    <property type="match status" value="3"/>
</dbReference>
<evidence type="ECO:0000313" key="2">
    <source>
        <dbReference type="Proteomes" id="UP000178086"/>
    </source>
</evidence>
<name>A0A1F2UM37_9ACTN</name>
<dbReference type="Gene3D" id="3.90.1720.10">
    <property type="entry name" value="endopeptidase domain like (from Nostoc punctiforme)"/>
    <property type="match status" value="1"/>
</dbReference>
<dbReference type="Proteomes" id="UP000178086">
    <property type="component" value="Unassembled WGS sequence"/>
</dbReference>
<protein>
    <recommendedName>
        <fullName evidence="3">NlpC/P60 domain-containing protein</fullName>
    </recommendedName>
</protein>